<comment type="caution">
    <text evidence="2">The sequence shown here is derived from an EMBL/GenBank/DDBJ whole genome shotgun (WGS) entry which is preliminary data.</text>
</comment>
<organism evidence="2 3">
    <name type="scientific">Pisum sativum</name>
    <name type="common">Garden pea</name>
    <name type="synonym">Lathyrus oleraceus</name>
    <dbReference type="NCBI Taxonomy" id="3888"/>
    <lineage>
        <taxon>Eukaryota</taxon>
        <taxon>Viridiplantae</taxon>
        <taxon>Streptophyta</taxon>
        <taxon>Embryophyta</taxon>
        <taxon>Tracheophyta</taxon>
        <taxon>Spermatophyta</taxon>
        <taxon>Magnoliopsida</taxon>
        <taxon>eudicotyledons</taxon>
        <taxon>Gunneridae</taxon>
        <taxon>Pentapetalae</taxon>
        <taxon>rosids</taxon>
        <taxon>fabids</taxon>
        <taxon>Fabales</taxon>
        <taxon>Fabaceae</taxon>
        <taxon>Papilionoideae</taxon>
        <taxon>50 kb inversion clade</taxon>
        <taxon>NPAAA clade</taxon>
        <taxon>Hologalegina</taxon>
        <taxon>IRL clade</taxon>
        <taxon>Fabeae</taxon>
        <taxon>Lathyrus</taxon>
    </lineage>
</organism>
<dbReference type="Gramene" id="Psat07G0040000-T1">
    <property type="protein sequence ID" value="KAI5382978.1"/>
    <property type="gene ID" value="KIW84_070400"/>
</dbReference>
<evidence type="ECO:0000256" key="1">
    <source>
        <dbReference type="SAM" id="MobiDB-lite"/>
    </source>
</evidence>
<evidence type="ECO:0000313" key="2">
    <source>
        <dbReference type="EMBL" id="KAI5382978.1"/>
    </source>
</evidence>
<proteinExistence type="predicted"/>
<dbReference type="PANTHER" id="PTHR35461">
    <property type="entry name" value="BNAANNG14610D PROTEIN"/>
    <property type="match status" value="1"/>
</dbReference>
<gene>
    <name evidence="2" type="ORF">KIW84_070400</name>
</gene>
<sequence>MLLRTSISKYKKLFQKTLTNFKSLFSPTYQKIPKTPLHNHSSYNDLEKFYTDFTRKWDSENGKTKKRSKNKLVISSSPSTAKQEEEKEEVHLHLHNHNDNEMEKKQEEFEEKKNKRKLTHQRGKKQDSSSSMLNSKSIVEKKMKELEMLEMSNMDYILDIEEVLHYYTRLTCPSYVEIVDKFFMQMYYEFLDSPKTPPSVNSKPL</sequence>
<dbReference type="Proteomes" id="UP001058974">
    <property type="component" value="Chromosome 7"/>
</dbReference>
<dbReference type="EMBL" id="JAMSHJ010000007">
    <property type="protein sequence ID" value="KAI5382978.1"/>
    <property type="molecule type" value="Genomic_DNA"/>
</dbReference>
<feature type="compositionally biased region" description="Basic and acidic residues" evidence="1">
    <location>
        <begin position="82"/>
        <end position="113"/>
    </location>
</feature>
<feature type="region of interest" description="Disordered" evidence="1">
    <location>
        <begin position="60"/>
        <end position="136"/>
    </location>
</feature>
<protein>
    <recommendedName>
        <fullName evidence="4">OVATE domain-containing protein</fullName>
    </recommendedName>
</protein>
<dbReference type="PANTHER" id="PTHR35461:SF3">
    <property type="entry name" value="OVATE DOMAIN-CONTAINING PROTEIN"/>
    <property type="match status" value="1"/>
</dbReference>
<feature type="compositionally biased region" description="Basic residues" evidence="1">
    <location>
        <begin position="114"/>
        <end position="123"/>
    </location>
</feature>
<reference evidence="2 3" key="1">
    <citation type="journal article" date="2022" name="Nat. Genet.">
        <title>Improved pea reference genome and pan-genome highlight genomic features and evolutionary characteristics.</title>
        <authorList>
            <person name="Yang T."/>
            <person name="Liu R."/>
            <person name="Luo Y."/>
            <person name="Hu S."/>
            <person name="Wang D."/>
            <person name="Wang C."/>
            <person name="Pandey M.K."/>
            <person name="Ge S."/>
            <person name="Xu Q."/>
            <person name="Li N."/>
            <person name="Li G."/>
            <person name="Huang Y."/>
            <person name="Saxena R.K."/>
            <person name="Ji Y."/>
            <person name="Li M."/>
            <person name="Yan X."/>
            <person name="He Y."/>
            <person name="Liu Y."/>
            <person name="Wang X."/>
            <person name="Xiang C."/>
            <person name="Varshney R.K."/>
            <person name="Ding H."/>
            <person name="Gao S."/>
            <person name="Zong X."/>
        </authorList>
    </citation>
    <scope>NUCLEOTIDE SEQUENCE [LARGE SCALE GENOMIC DNA]</scope>
    <source>
        <strain evidence="2 3">cv. Zhongwan 6</strain>
    </source>
</reference>
<keyword evidence="3" id="KW-1185">Reference proteome</keyword>
<accession>A0A9D4VFM2</accession>
<name>A0A9D4VFM2_PEA</name>
<dbReference type="AlphaFoldDB" id="A0A9D4VFM2"/>
<evidence type="ECO:0000313" key="3">
    <source>
        <dbReference type="Proteomes" id="UP001058974"/>
    </source>
</evidence>
<evidence type="ECO:0008006" key="4">
    <source>
        <dbReference type="Google" id="ProtNLM"/>
    </source>
</evidence>